<protein>
    <submittedName>
        <fullName evidence="12">Oidioi.mRNA.OKI2018_I69.chr2.g6408.t1.cds</fullName>
    </submittedName>
</protein>
<keyword evidence="9" id="KW-0472">Membrane</keyword>
<dbReference type="Pfam" id="PF13181">
    <property type="entry name" value="TPR_8"/>
    <property type="match status" value="1"/>
</dbReference>
<evidence type="ECO:0000256" key="7">
    <source>
        <dbReference type="ARBA" id="ARBA00022737"/>
    </source>
</evidence>
<evidence type="ECO:0000256" key="1">
    <source>
        <dbReference type="ARBA" id="ARBA00004236"/>
    </source>
</evidence>
<dbReference type="InterPro" id="IPR052386">
    <property type="entry name" value="GPSM"/>
</dbReference>
<evidence type="ECO:0000256" key="6">
    <source>
        <dbReference type="ARBA" id="ARBA00022553"/>
    </source>
</evidence>
<evidence type="ECO:0000256" key="5">
    <source>
        <dbReference type="ARBA" id="ARBA00022490"/>
    </source>
</evidence>
<keyword evidence="8" id="KW-0802">TPR repeat</keyword>
<sequence>MSFVELALEAENLCKENQLEDAIAKFKQALARGSTDPVITAAVYAQVGNAYFYLQNFALAREFHEKELELARSMGDSELEANALGNLGNTMRSLCLFEEATDLCRQQLQVWRELGNRKGEARALYNLGNIFHNKAKSDLNGISSPDAQKALKEAITYYEYYLAIVKAMNDLVSMGKAYGNLGNAHYRLQSYETSVECHRERLEIAKSQNDQQAQRRANTNLGNSFIFLENYEEALVCYQNVRQIAQDTNELAMEAQACYCLGATSSLMNRYKDAIKYYIEHLHIAQRLADRIGEGRAYWALGNAHKNLGNKDRAAFYTKRHLEISREIGDEEAACFAEETLLQLETASEAPSSPCRSLLCRRRSMEHLDLLSMTPRAKDKKKNPFAAFFSKEKAKDKPEKRKSSVDVDKENTEDMFDMLDRVQRSRINEQRSDQKLVTKKEDIEGLLAAITGTNNSNRRLENQRVSLAELQEKQQHHINQSQSDSNLQKIQHKKPKKEKKKEKFADDDIFEVLMKGAQSGRLDEQRSGVIPGVRSKRPQVRTIPDDDFFANLLK</sequence>
<proteinExistence type="inferred from homology"/>
<dbReference type="InterPro" id="IPR019734">
    <property type="entry name" value="TPR_rpt"/>
</dbReference>
<keyword evidence="13" id="KW-1185">Reference proteome</keyword>
<accession>A0ABN7T9I2</accession>
<keyword evidence="6" id="KW-0597">Phosphoprotein</keyword>
<evidence type="ECO:0000256" key="9">
    <source>
        <dbReference type="ARBA" id="ARBA00023136"/>
    </source>
</evidence>
<feature type="region of interest" description="Disordered" evidence="11">
    <location>
        <begin position="382"/>
        <end position="412"/>
    </location>
</feature>
<dbReference type="SMART" id="SM00390">
    <property type="entry name" value="GoLoco"/>
    <property type="match status" value="2"/>
</dbReference>
<comment type="subcellular location">
    <subcellularLocation>
        <location evidence="1">Cell membrane</location>
    </subcellularLocation>
    <subcellularLocation>
        <location evidence="2">Cytoplasm</location>
    </subcellularLocation>
</comment>
<feature type="region of interest" description="Disordered" evidence="11">
    <location>
        <begin position="475"/>
        <end position="504"/>
    </location>
</feature>
<feature type="compositionally biased region" description="Basic and acidic residues" evidence="11">
    <location>
        <begin position="390"/>
        <end position="412"/>
    </location>
</feature>
<evidence type="ECO:0000256" key="11">
    <source>
        <dbReference type="SAM" id="MobiDB-lite"/>
    </source>
</evidence>
<dbReference type="Proteomes" id="UP001158576">
    <property type="component" value="Chromosome 2"/>
</dbReference>
<evidence type="ECO:0000256" key="8">
    <source>
        <dbReference type="ARBA" id="ARBA00022803"/>
    </source>
</evidence>
<feature type="compositionally biased region" description="Polar residues" evidence="11">
    <location>
        <begin position="477"/>
        <end position="489"/>
    </location>
</feature>
<keyword evidence="4" id="KW-1003">Cell membrane</keyword>
<evidence type="ECO:0000313" key="13">
    <source>
        <dbReference type="Proteomes" id="UP001158576"/>
    </source>
</evidence>
<organism evidence="12 13">
    <name type="scientific">Oikopleura dioica</name>
    <name type="common">Tunicate</name>
    <dbReference type="NCBI Taxonomy" id="34765"/>
    <lineage>
        <taxon>Eukaryota</taxon>
        <taxon>Metazoa</taxon>
        <taxon>Chordata</taxon>
        <taxon>Tunicata</taxon>
        <taxon>Appendicularia</taxon>
        <taxon>Copelata</taxon>
        <taxon>Oikopleuridae</taxon>
        <taxon>Oikopleura</taxon>
    </lineage>
</organism>
<keyword evidence="10" id="KW-0175">Coiled coil</keyword>
<dbReference type="PANTHER" id="PTHR45954">
    <property type="entry name" value="LD33695P"/>
    <property type="match status" value="1"/>
</dbReference>
<dbReference type="PROSITE" id="PS50877">
    <property type="entry name" value="GOLOCO"/>
    <property type="match status" value="2"/>
</dbReference>
<feature type="compositionally biased region" description="Basic residues" evidence="11">
    <location>
        <begin position="490"/>
        <end position="500"/>
    </location>
</feature>
<comment type="similarity">
    <text evidence="3">Belongs to the GPSM family.</text>
</comment>
<keyword evidence="5" id="KW-0963">Cytoplasm</keyword>
<name>A0ABN7T9I2_OIKDI</name>
<dbReference type="SMART" id="SM00028">
    <property type="entry name" value="TPR"/>
    <property type="match status" value="8"/>
</dbReference>
<dbReference type="InterPro" id="IPR003109">
    <property type="entry name" value="GoLoco_motif"/>
</dbReference>
<dbReference type="Gene3D" id="1.25.40.10">
    <property type="entry name" value="Tetratricopeptide repeat domain"/>
    <property type="match status" value="2"/>
</dbReference>
<dbReference type="Pfam" id="PF13424">
    <property type="entry name" value="TPR_12"/>
    <property type="match status" value="2"/>
</dbReference>
<dbReference type="SUPFAM" id="SSF48452">
    <property type="entry name" value="TPR-like"/>
    <property type="match status" value="2"/>
</dbReference>
<evidence type="ECO:0000256" key="10">
    <source>
        <dbReference type="SAM" id="Coils"/>
    </source>
</evidence>
<evidence type="ECO:0000256" key="4">
    <source>
        <dbReference type="ARBA" id="ARBA00022475"/>
    </source>
</evidence>
<dbReference type="PANTHER" id="PTHR45954:SF1">
    <property type="entry name" value="LD33695P"/>
    <property type="match status" value="1"/>
</dbReference>
<dbReference type="EMBL" id="OU015567">
    <property type="protein sequence ID" value="CAG5112165.1"/>
    <property type="molecule type" value="Genomic_DNA"/>
</dbReference>
<dbReference type="Pfam" id="PF13176">
    <property type="entry name" value="TPR_7"/>
    <property type="match status" value="1"/>
</dbReference>
<evidence type="ECO:0000256" key="2">
    <source>
        <dbReference type="ARBA" id="ARBA00004496"/>
    </source>
</evidence>
<gene>
    <name evidence="12" type="ORF">OKIOD_LOCUS15173</name>
</gene>
<keyword evidence="7" id="KW-0677">Repeat</keyword>
<evidence type="ECO:0000256" key="3">
    <source>
        <dbReference type="ARBA" id="ARBA00006600"/>
    </source>
</evidence>
<feature type="coiled-coil region" evidence="10">
    <location>
        <begin position="188"/>
        <end position="248"/>
    </location>
</feature>
<reference evidence="12 13" key="1">
    <citation type="submission" date="2021-04" db="EMBL/GenBank/DDBJ databases">
        <authorList>
            <person name="Bliznina A."/>
        </authorList>
    </citation>
    <scope>NUCLEOTIDE SEQUENCE [LARGE SCALE GENOMIC DNA]</scope>
</reference>
<dbReference type="InterPro" id="IPR011990">
    <property type="entry name" value="TPR-like_helical_dom_sf"/>
</dbReference>
<evidence type="ECO:0000313" key="12">
    <source>
        <dbReference type="EMBL" id="CAG5112165.1"/>
    </source>
</evidence>